<evidence type="ECO:0000313" key="2">
    <source>
        <dbReference type="EMBL" id="CAG8438560.1"/>
    </source>
</evidence>
<keyword evidence="3" id="KW-1185">Reference proteome</keyword>
<name>A0A9N8V5C7_9GLOM</name>
<dbReference type="PANTHER" id="PTHR21193:SF3">
    <property type="entry name" value="OXIDOREDUCTASE-LIKE DOMAIN-CONTAINING PROTEIN 1"/>
    <property type="match status" value="1"/>
</dbReference>
<dbReference type="InterPro" id="IPR039251">
    <property type="entry name" value="OXLD1"/>
</dbReference>
<accession>A0A9N8V5C7</accession>
<dbReference type="GO" id="GO:0005739">
    <property type="term" value="C:mitochondrion"/>
    <property type="evidence" value="ECO:0007669"/>
    <property type="project" value="TreeGrafter"/>
</dbReference>
<feature type="domain" description="Oxidoreductase-like" evidence="1">
    <location>
        <begin position="94"/>
        <end position="119"/>
    </location>
</feature>
<dbReference type="OrthoDB" id="10064411at2759"/>
<dbReference type="PANTHER" id="PTHR21193">
    <property type="entry name" value="OXIDOREDUCTASE-LIKE DOMAIN-CONTAINING PROTEIN 1"/>
    <property type="match status" value="1"/>
</dbReference>
<comment type="caution">
    <text evidence="2">The sequence shown here is derived from an EMBL/GenBank/DDBJ whole genome shotgun (WGS) entry which is preliminary data.</text>
</comment>
<proteinExistence type="predicted"/>
<dbReference type="Pfam" id="PF09791">
    <property type="entry name" value="Oxidored-like"/>
    <property type="match status" value="1"/>
</dbReference>
<protein>
    <submittedName>
        <fullName evidence="2">16249_t:CDS:1</fullName>
    </submittedName>
</protein>
<reference evidence="2" key="1">
    <citation type="submission" date="2021-06" db="EMBL/GenBank/DDBJ databases">
        <authorList>
            <person name="Kallberg Y."/>
            <person name="Tangrot J."/>
            <person name="Rosling A."/>
        </authorList>
    </citation>
    <scope>NUCLEOTIDE SEQUENCE</scope>
    <source>
        <strain evidence="2">CL551</strain>
    </source>
</reference>
<sequence>MGMILLMLNFAQPSPSPAGKSSHDELSVTSAAINAASLEPDSEKEKPVYTIDGELIPPKPVFPDNCKTLIKSLLLHIARAILAYSIYNSMDLSSGCSHCVLDIYQEEMQEWNERVRSIRERLLKENKPLPAILEKADKSGGEEMDPGMKAFMELEKKLEKS</sequence>
<dbReference type="EMBL" id="CAJVPV010000017">
    <property type="protein sequence ID" value="CAG8438560.1"/>
    <property type="molecule type" value="Genomic_DNA"/>
</dbReference>
<evidence type="ECO:0000313" key="3">
    <source>
        <dbReference type="Proteomes" id="UP000789342"/>
    </source>
</evidence>
<dbReference type="InterPro" id="IPR019180">
    <property type="entry name" value="Oxidoreductase-like_N"/>
</dbReference>
<dbReference type="Proteomes" id="UP000789342">
    <property type="component" value="Unassembled WGS sequence"/>
</dbReference>
<evidence type="ECO:0000259" key="1">
    <source>
        <dbReference type="Pfam" id="PF09791"/>
    </source>
</evidence>
<organism evidence="2 3">
    <name type="scientific">Acaulospora morrowiae</name>
    <dbReference type="NCBI Taxonomy" id="94023"/>
    <lineage>
        <taxon>Eukaryota</taxon>
        <taxon>Fungi</taxon>
        <taxon>Fungi incertae sedis</taxon>
        <taxon>Mucoromycota</taxon>
        <taxon>Glomeromycotina</taxon>
        <taxon>Glomeromycetes</taxon>
        <taxon>Diversisporales</taxon>
        <taxon>Acaulosporaceae</taxon>
        <taxon>Acaulospora</taxon>
    </lineage>
</organism>
<dbReference type="AlphaFoldDB" id="A0A9N8V5C7"/>
<gene>
    <name evidence="2" type="ORF">AMORRO_LOCUS104</name>
</gene>